<proteinExistence type="predicted"/>
<evidence type="ECO:0000313" key="3">
    <source>
        <dbReference type="EnsemblPlants" id="OGLUM03G26630.1"/>
    </source>
</evidence>
<reference evidence="3" key="1">
    <citation type="submission" date="2015-04" db="UniProtKB">
        <authorList>
            <consortium name="EnsemblPlants"/>
        </authorList>
    </citation>
    <scope>IDENTIFICATION</scope>
</reference>
<evidence type="ECO:0000259" key="2">
    <source>
        <dbReference type="Pfam" id="PF08292"/>
    </source>
</evidence>
<dbReference type="STRING" id="40148.A0A0D9ZAG6"/>
<keyword evidence="4" id="KW-1185">Reference proteome</keyword>
<dbReference type="HOGENOM" id="CLU_2018931_0_0_1"/>
<feature type="region of interest" description="Disordered" evidence="1">
    <location>
        <begin position="1"/>
        <end position="20"/>
    </location>
</feature>
<evidence type="ECO:0000256" key="1">
    <source>
        <dbReference type="SAM" id="MobiDB-lite"/>
    </source>
</evidence>
<sequence>MPPLPPLPRGGPFVVAPRPPRSGVSKPFVGEVLVGKISGYDEKGLHVSLDFFNDICIPGHLMQYGTARALDGRWMLKTEDGDELYLDLDDEGSIKGDGLGLLAWWSADEEEGEADAEE</sequence>
<dbReference type="Gene3D" id="2.40.50.140">
    <property type="entry name" value="Nucleic acid-binding proteins"/>
    <property type="match status" value="1"/>
</dbReference>
<dbReference type="SUPFAM" id="SSF50249">
    <property type="entry name" value="Nucleic acid-binding proteins"/>
    <property type="match status" value="1"/>
</dbReference>
<dbReference type="Gramene" id="OGLUM03G26630.1">
    <property type="protein sequence ID" value="OGLUM03G26630.1"/>
    <property type="gene ID" value="OGLUM03G26630"/>
</dbReference>
<dbReference type="eggNOG" id="KOG3297">
    <property type="taxonomic scope" value="Eukaryota"/>
</dbReference>
<dbReference type="EnsemblPlants" id="OGLUM03G26630.1">
    <property type="protein sequence ID" value="OGLUM03G26630.1"/>
    <property type="gene ID" value="OGLUM03G26630"/>
</dbReference>
<dbReference type="Pfam" id="PF08292">
    <property type="entry name" value="RNA_pol_Rbc25"/>
    <property type="match status" value="1"/>
</dbReference>
<name>A0A0D9ZAG6_9ORYZ</name>
<feature type="domain" description="RNA polymerase III subunit Rpc25" evidence="2">
    <location>
        <begin position="31"/>
        <end position="91"/>
    </location>
</feature>
<accession>A0A0D9ZAG6</accession>
<dbReference type="Proteomes" id="UP000026961">
    <property type="component" value="Chromosome 3"/>
</dbReference>
<dbReference type="InterPro" id="IPR012340">
    <property type="entry name" value="NA-bd_OB-fold"/>
</dbReference>
<reference evidence="3" key="2">
    <citation type="submission" date="2018-05" db="EMBL/GenBank/DDBJ databases">
        <title>OgluRS3 (Oryza glumaepatula Reference Sequence Version 3).</title>
        <authorList>
            <person name="Zhang J."/>
            <person name="Kudrna D."/>
            <person name="Lee S."/>
            <person name="Talag J."/>
            <person name="Welchert J."/>
            <person name="Wing R.A."/>
        </authorList>
    </citation>
    <scope>NUCLEOTIDE SEQUENCE [LARGE SCALE GENOMIC DNA]</scope>
</reference>
<dbReference type="AlphaFoldDB" id="A0A0D9ZAG6"/>
<protein>
    <recommendedName>
        <fullName evidence="2">RNA polymerase III subunit Rpc25 domain-containing protein</fullName>
    </recommendedName>
</protein>
<organism evidence="3">
    <name type="scientific">Oryza glumipatula</name>
    <dbReference type="NCBI Taxonomy" id="40148"/>
    <lineage>
        <taxon>Eukaryota</taxon>
        <taxon>Viridiplantae</taxon>
        <taxon>Streptophyta</taxon>
        <taxon>Embryophyta</taxon>
        <taxon>Tracheophyta</taxon>
        <taxon>Spermatophyta</taxon>
        <taxon>Magnoliopsida</taxon>
        <taxon>Liliopsida</taxon>
        <taxon>Poales</taxon>
        <taxon>Poaceae</taxon>
        <taxon>BOP clade</taxon>
        <taxon>Oryzoideae</taxon>
        <taxon>Oryzeae</taxon>
        <taxon>Oryzinae</taxon>
        <taxon>Oryza</taxon>
    </lineage>
</organism>
<dbReference type="InterPro" id="IPR013238">
    <property type="entry name" value="RNA_pol_III_Rbc25"/>
</dbReference>
<evidence type="ECO:0000313" key="4">
    <source>
        <dbReference type="Proteomes" id="UP000026961"/>
    </source>
</evidence>